<keyword evidence="2" id="KW-1185">Reference proteome</keyword>
<sequence length="287" mass="33464">MRAYYGMTKTRRNNYHICLTTHQPIYGLIFKELSALLIHSFNSLGRPSVFKVNEFAPDKTNIILGDTIYADYADKLKNLKYIPWQMEQLDTAEGHYSSFPHYQNFLQNAAAVWDYSMQNIKFLRGLGLSAQHLPIGWHAKLETIPASPEKDLDVLFYGTLNERRLKIIEQLEGRGVKVGYTNFTLGAERDRLIARAKIVLNIHYWHMAILETARIHYLLNNKVFVITEQSVDNPYPQVDLVSVPYDQLAEECVRRLADWENSQKLAELNYEQFKKYYPMPELLKKVL</sequence>
<protein>
    <submittedName>
        <fullName evidence="1">Uncharacterized protein</fullName>
    </submittedName>
</protein>
<name>A0A388TJC2_9BACT</name>
<comment type="caution">
    <text evidence="1">The sequence shown here is derived from an EMBL/GenBank/DDBJ whole genome shotgun (WGS) entry which is preliminary data.</text>
</comment>
<evidence type="ECO:0000313" key="1">
    <source>
        <dbReference type="EMBL" id="GBR76939.1"/>
    </source>
</evidence>
<proteinExistence type="predicted"/>
<dbReference type="Proteomes" id="UP000275925">
    <property type="component" value="Unassembled WGS sequence"/>
</dbReference>
<evidence type="ECO:0000313" key="2">
    <source>
        <dbReference type="Proteomes" id="UP000275925"/>
    </source>
</evidence>
<organism evidence="1 2">
    <name type="scientific">Candidatus Termititenax persephonae</name>
    <dbReference type="NCBI Taxonomy" id="2218525"/>
    <lineage>
        <taxon>Bacteria</taxon>
        <taxon>Bacillati</taxon>
        <taxon>Candidatus Margulisiibacteriota</taxon>
        <taxon>Candidatus Termititenacia</taxon>
        <taxon>Candidatus Termititenacales</taxon>
        <taxon>Candidatus Termititenacaceae</taxon>
        <taxon>Candidatus Termititenax</taxon>
    </lineage>
</organism>
<reference evidence="1 2" key="1">
    <citation type="journal article" date="2019" name="ISME J.">
        <title>Genome analyses of uncultured TG2/ZB3 bacteria in 'Margulisbacteria' specifically attached to ectosymbiotic spirochetes of protists in the termite gut.</title>
        <authorList>
            <person name="Utami Y.D."/>
            <person name="Kuwahara H."/>
            <person name="Igai K."/>
            <person name="Murakami T."/>
            <person name="Sugaya K."/>
            <person name="Morikawa T."/>
            <person name="Nagura Y."/>
            <person name="Yuki M."/>
            <person name="Deevong P."/>
            <person name="Inoue T."/>
            <person name="Kihara K."/>
            <person name="Lo N."/>
            <person name="Yamada A."/>
            <person name="Ohkuma M."/>
            <person name="Hongoh Y."/>
        </authorList>
    </citation>
    <scope>NUCLEOTIDE SEQUENCE [LARGE SCALE GENOMIC DNA]</scope>
    <source>
        <strain evidence="1">NkOx7-02</strain>
    </source>
</reference>
<accession>A0A388TJC2</accession>
<gene>
    <name evidence="1" type="ORF">NO2_1411</name>
</gene>
<dbReference type="AlphaFoldDB" id="A0A388TJC2"/>
<dbReference type="EMBL" id="BGZO01000068">
    <property type="protein sequence ID" value="GBR76939.1"/>
    <property type="molecule type" value="Genomic_DNA"/>
</dbReference>